<dbReference type="EMBL" id="CP022375">
    <property type="protein sequence ID" value="AXH29923.1"/>
    <property type="molecule type" value="Genomic_DNA"/>
</dbReference>
<dbReference type="InterPro" id="IPR008978">
    <property type="entry name" value="HSP20-like_chaperone"/>
</dbReference>
<evidence type="ECO:0000259" key="4">
    <source>
        <dbReference type="PROSITE" id="PS01031"/>
    </source>
</evidence>
<dbReference type="AlphaFoldDB" id="A0A345JRH7"/>
<dbReference type="RefSeq" id="WP_071629195.1">
    <property type="nucleotide sequence ID" value="NZ_CP022375.1"/>
</dbReference>
<organism evidence="5 6">
    <name type="scientific">Francisella opportunistica</name>
    <dbReference type="NCBI Taxonomy" id="2016517"/>
    <lineage>
        <taxon>Bacteria</taxon>
        <taxon>Pseudomonadati</taxon>
        <taxon>Pseudomonadota</taxon>
        <taxon>Gammaproteobacteria</taxon>
        <taxon>Thiotrichales</taxon>
        <taxon>Francisellaceae</taxon>
        <taxon>Francisella</taxon>
    </lineage>
</organism>
<dbReference type="PANTHER" id="PTHR46733">
    <property type="entry name" value="26.5 KDA HEAT SHOCK PROTEIN, MITOCHONDRIAL"/>
    <property type="match status" value="1"/>
</dbReference>
<dbReference type="Pfam" id="PF00011">
    <property type="entry name" value="HSP20"/>
    <property type="match status" value="1"/>
</dbReference>
<dbReference type="GO" id="GO:0009408">
    <property type="term" value="P:response to heat"/>
    <property type="evidence" value="ECO:0007669"/>
    <property type="project" value="InterPro"/>
</dbReference>
<gene>
    <name evidence="5" type="ORF">CGC43_04665</name>
</gene>
<dbReference type="PROSITE" id="PS01031">
    <property type="entry name" value="SHSP"/>
    <property type="match status" value="1"/>
</dbReference>
<proteinExistence type="inferred from homology"/>
<sequence length="165" mass="18882">MDLFNAKKNIPVSVGHQKHKPFWSLQNELNKALGDIYGWFEPFNFPSERFENLSLSPAIDIVDDKNQFKVEVEMPGMGEDDVKVSIDNGILTIKGEKTTSKQDKDKNYMMREISYGSYERSVSLPDTVDVDKAEASFKKGMLWVILPKKPECAKKYRTLDVKKAN</sequence>
<keyword evidence="1" id="KW-0346">Stress response</keyword>
<keyword evidence="6" id="KW-1185">Reference proteome</keyword>
<dbReference type="OrthoDB" id="9792695at2"/>
<comment type="similarity">
    <text evidence="2 3">Belongs to the small heat shock protein (HSP20) family.</text>
</comment>
<evidence type="ECO:0000256" key="2">
    <source>
        <dbReference type="PROSITE-ProRule" id="PRU00285"/>
    </source>
</evidence>
<name>A0A345JRH7_9GAMM</name>
<reference evidence="5 6" key="1">
    <citation type="submission" date="2017-07" db="EMBL/GenBank/DDBJ databases">
        <title>Complete genome sequences and comparative analysis of the novel pathogen Francisella opportunistica.</title>
        <authorList>
            <person name="Dietrich E.A."/>
            <person name="Kingry L.C."/>
            <person name="Petersen J.M."/>
        </authorList>
    </citation>
    <scope>NUCLEOTIDE SEQUENCE [LARGE SCALE GENOMIC DNA]</scope>
    <source>
        <strain evidence="5 6">14-2155</strain>
    </source>
</reference>
<evidence type="ECO:0000256" key="1">
    <source>
        <dbReference type="ARBA" id="ARBA00023016"/>
    </source>
</evidence>
<dbReference type="SUPFAM" id="SSF49764">
    <property type="entry name" value="HSP20-like chaperones"/>
    <property type="match status" value="1"/>
</dbReference>
<feature type="domain" description="SHSP" evidence="4">
    <location>
        <begin position="50"/>
        <end position="164"/>
    </location>
</feature>
<dbReference type="PANTHER" id="PTHR46733:SF4">
    <property type="entry name" value="HEAT SHOCK PROTEIN 21, CHLOROPLASTIC"/>
    <property type="match status" value="1"/>
</dbReference>
<evidence type="ECO:0000313" key="5">
    <source>
        <dbReference type="EMBL" id="AXH29923.1"/>
    </source>
</evidence>
<accession>A0A345JRH7</accession>
<dbReference type="CDD" id="cd06464">
    <property type="entry name" value="ACD_sHsps-like"/>
    <property type="match status" value="1"/>
</dbReference>
<evidence type="ECO:0000256" key="3">
    <source>
        <dbReference type="RuleBase" id="RU003616"/>
    </source>
</evidence>
<evidence type="ECO:0000313" key="6">
    <source>
        <dbReference type="Proteomes" id="UP000253862"/>
    </source>
</evidence>
<dbReference type="KEGG" id="foo:CGC45_04650"/>
<dbReference type="Proteomes" id="UP000253862">
    <property type="component" value="Chromosome"/>
</dbReference>
<protein>
    <submittedName>
        <fullName evidence="5">Hsp20/alpha crystallin family protein</fullName>
    </submittedName>
</protein>
<dbReference type="InterPro" id="IPR002068">
    <property type="entry name" value="A-crystallin/Hsp20_dom"/>
</dbReference>
<dbReference type="Gene3D" id="2.60.40.790">
    <property type="match status" value="1"/>
</dbReference>
<dbReference type="InterPro" id="IPR044587">
    <property type="entry name" value="HSP21-like"/>
</dbReference>